<evidence type="ECO:0000256" key="4">
    <source>
        <dbReference type="ARBA" id="ARBA00023163"/>
    </source>
</evidence>
<dbReference type="GO" id="GO:0043565">
    <property type="term" value="F:sequence-specific DNA binding"/>
    <property type="evidence" value="ECO:0007669"/>
    <property type="project" value="TreeGrafter"/>
</dbReference>
<dbReference type="PROSITE" id="PS00463">
    <property type="entry name" value="ZN2_CY6_FUNGAL_1"/>
    <property type="match status" value="1"/>
</dbReference>
<evidence type="ECO:0000313" key="8">
    <source>
        <dbReference type="EnsemblFungi" id="FOXG_12947P0"/>
    </source>
</evidence>
<evidence type="ECO:0000256" key="1">
    <source>
        <dbReference type="ARBA" id="ARBA00004123"/>
    </source>
</evidence>
<comment type="subcellular location">
    <subcellularLocation>
        <location evidence="1">Nucleus</location>
    </subcellularLocation>
</comment>
<dbReference type="InterPro" id="IPR051711">
    <property type="entry name" value="Stress_Response_Reg"/>
</dbReference>
<keyword evidence="3" id="KW-0238">DNA-binding</keyword>
<dbReference type="InterPro" id="IPR036864">
    <property type="entry name" value="Zn2-C6_fun-type_DNA-bd_sf"/>
</dbReference>
<dbReference type="InterPro" id="IPR001138">
    <property type="entry name" value="Zn2Cys6_DnaBD"/>
</dbReference>
<dbReference type="GO" id="GO:0045944">
    <property type="term" value="P:positive regulation of transcription by RNA polymerase II"/>
    <property type="evidence" value="ECO:0007669"/>
    <property type="project" value="TreeGrafter"/>
</dbReference>
<proteinExistence type="predicted"/>
<evidence type="ECO:0000256" key="6">
    <source>
        <dbReference type="SAM" id="MobiDB-lite"/>
    </source>
</evidence>
<keyword evidence="5" id="KW-0539">Nucleus</keyword>
<dbReference type="SMART" id="SM00066">
    <property type="entry name" value="GAL4"/>
    <property type="match status" value="1"/>
</dbReference>
<dbReference type="AlphaFoldDB" id="A0A0D2Y9H7"/>
<dbReference type="Proteomes" id="UP000002489">
    <property type="component" value="Unassembled WGS sequence"/>
</dbReference>
<organism evidence="8 9">
    <name type="scientific">Fusarium oxysporum (strain Fo5176)</name>
    <name type="common">Fusarium vascular wilt</name>
    <dbReference type="NCBI Taxonomy" id="660025"/>
    <lineage>
        <taxon>Eukaryota</taxon>
        <taxon>Fungi</taxon>
        <taxon>Dikarya</taxon>
        <taxon>Ascomycota</taxon>
        <taxon>Pezizomycotina</taxon>
        <taxon>Sordariomycetes</taxon>
        <taxon>Hypocreomycetidae</taxon>
        <taxon>Hypocreales</taxon>
        <taxon>Nectriaceae</taxon>
        <taxon>Fusarium</taxon>
        <taxon>Fusarium oxysporum species complex</taxon>
    </lineage>
</organism>
<feature type="compositionally biased region" description="Polar residues" evidence="6">
    <location>
        <begin position="94"/>
        <end position="112"/>
    </location>
</feature>
<evidence type="ECO:0000256" key="5">
    <source>
        <dbReference type="ARBA" id="ARBA00023242"/>
    </source>
</evidence>
<sequence length="137" mass="14462">MSQEKGCIRCERLELTCSYVASDTIEMSDGHGDDLTQAGIKRRRILRACAACRSAKSKCSGTCPCNRCQSQGQDCVFGGEPGSSSVDIGMEVQTSPASTSQSHYGSVPSQASPMDISAGVAGDAQRYVPFPQISSSR</sequence>
<keyword evidence="4" id="KW-0804">Transcription</keyword>
<dbReference type="GO" id="GO:0008270">
    <property type="term" value="F:zinc ion binding"/>
    <property type="evidence" value="ECO:0007669"/>
    <property type="project" value="InterPro"/>
</dbReference>
<reference evidence="9" key="1">
    <citation type="journal article" date="2012" name="Mol. Plant Microbe Interact.">
        <title>A highly conserved effector in Fusarium oxysporum is required for full virulence on Arabidopsis.</title>
        <authorList>
            <person name="Thatcher L.F."/>
            <person name="Gardiner D.M."/>
            <person name="Kazan K."/>
            <person name="Manners J."/>
        </authorList>
    </citation>
    <scope>NUCLEOTIDE SEQUENCE [LARGE SCALE GENOMIC DNA]</scope>
    <source>
        <strain evidence="9">Fo5176</strain>
    </source>
</reference>
<evidence type="ECO:0000256" key="3">
    <source>
        <dbReference type="ARBA" id="ARBA00023125"/>
    </source>
</evidence>
<reference evidence="8" key="2">
    <citation type="submission" date="2025-08" db="UniProtKB">
        <authorList>
            <consortium name="EnsemblFungi"/>
        </authorList>
    </citation>
    <scope>IDENTIFICATION</scope>
    <source>
        <strain evidence="8">4287 / CBS 123668 / FGSC 9935 / NRRL 34936</strain>
    </source>
</reference>
<dbReference type="GO" id="GO:0005634">
    <property type="term" value="C:nucleus"/>
    <property type="evidence" value="ECO:0007669"/>
    <property type="project" value="UniProtKB-SubCell"/>
</dbReference>
<name>A0A0D2Y9H7_FUSOF</name>
<protein>
    <recommendedName>
        <fullName evidence="7">Zn(2)-C6 fungal-type domain-containing protein</fullName>
    </recommendedName>
</protein>
<evidence type="ECO:0000259" key="7">
    <source>
        <dbReference type="PROSITE" id="PS50048"/>
    </source>
</evidence>
<dbReference type="EnsemblFungi" id="FOXG_12947T0">
    <property type="protein sequence ID" value="FOXG_12947P0"/>
    <property type="gene ID" value="FOXG_12947"/>
</dbReference>
<dbReference type="Pfam" id="PF00172">
    <property type="entry name" value="Zn_clus"/>
    <property type="match status" value="1"/>
</dbReference>
<evidence type="ECO:0000256" key="2">
    <source>
        <dbReference type="ARBA" id="ARBA00023015"/>
    </source>
</evidence>
<dbReference type="GO" id="GO:0000981">
    <property type="term" value="F:DNA-binding transcription factor activity, RNA polymerase II-specific"/>
    <property type="evidence" value="ECO:0007669"/>
    <property type="project" value="InterPro"/>
</dbReference>
<feature type="region of interest" description="Disordered" evidence="6">
    <location>
        <begin position="94"/>
        <end position="116"/>
    </location>
</feature>
<dbReference type="PANTHER" id="PTHR47540">
    <property type="entry name" value="THIAMINE REPRESSIBLE GENES REGULATORY PROTEIN THI5"/>
    <property type="match status" value="1"/>
</dbReference>
<dbReference type="PANTHER" id="PTHR47540:SF2">
    <property type="entry name" value="ZN(II)2CYS6 TRANSCRIPTION FACTOR (EUROFUNG)"/>
    <property type="match status" value="1"/>
</dbReference>
<keyword evidence="2" id="KW-0805">Transcription regulation</keyword>
<dbReference type="Gene3D" id="4.10.240.10">
    <property type="entry name" value="Zn(2)-C6 fungal-type DNA-binding domain"/>
    <property type="match status" value="1"/>
</dbReference>
<accession>A0A0D2Y9H7</accession>
<dbReference type="SUPFAM" id="SSF57701">
    <property type="entry name" value="Zn2/Cys6 DNA-binding domain"/>
    <property type="match status" value="1"/>
</dbReference>
<feature type="domain" description="Zn(2)-C6 fungal-type" evidence="7">
    <location>
        <begin position="48"/>
        <end position="77"/>
    </location>
</feature>
<dbReference type="CDD" id="cd00067">
    <property type="entry name" value="GAL4"/>
    <property type="match status" value="1"/>
</dbReference>
<evidence type="ECO:0000313" key="9">
    <source>
        <dbReference type="Proteomes" id="UP000002489"/>
    </source>
</evidence>
<dbReference type="PROSITE" id="PS50048">
    <property type="entry name" value="ZN2_CY6_FUNGAL_2"/>
    <property type="match status" value="1"/>
</dbReference>